<evidence type="ECO:0000313" key="2">
    <source>
        <dbReference type="EMBL" id="PIL26598.1"/>
    </source>
</evidence>
<feature type="region of interest" description="Disordered" evidence="1">
    <location>
        <begin position="99"/>
        <end position="162"/>
    </location>
</feature>
<dbReference type="EMBL" id="AYKW01000045">
    <property type="protein sequence ID" value="PIL26598.1"/>
    <property type="molecule type" value="Genomic_DNA"/>
</dbReference>
<dbReference type="OrthoDB" id="21418at2759"/>
<feature type="compositionally biased region" description="Low complexity" evidence="1">
    <location>
        <begin position="123"/>
        <end position="136"/>
    </location>
</feature>
<name>A0A2G8RZ54_9APHY</name>
<dbReference type="Proteomes" id="UP000230002">
    <property type="component" value="Unassembled WGS sequence"/>
</dbReference>
<comment type="caution">
    <text evidence="2">The sequence shown here is derived from an EMBL/GenBank/DDBJ whole genome shotgun (WGS) entry which is preliminary data.</text>
</comment>
<dbReference type="AlphaFoldDB" id="A0A2G8RZ54"/>
<feature type="compositionally biased region" description="Low complexity" evidence="1">
    <location>
        <begin position="283"/>
        <end position="296"/>
    </location>
</feature>
<evidence type="ECO:0000313" key="3">
    <source>
        <dbReference type="Proteomes" id="UP000230002"/>
    </source>
</evidence>
<feature type="region of interest" description="Disordered" evidence="1">
    <location>
        <begin position="258"/>
        <end position="342"/>
    </location>
</feature>
<protein>
    <submittedName>
        <fullName evidence="2">Uncharacterized protein</fullName>
    </submittedName>
</protein>
<gene>
    <name evidence="2" type="ORF">GSI_12356</name>
</gene>
<accession>A0A2G8RZ54</accession>
<organism evidence="2 3">
    <name type="scientific">Ganoderma sinense ZZ0214-1</name>
    <dbReference type="NCBI Taxonomy" id="1077348"/>
    <lineage>
        <taxon>Eukaryota</taxon>
        <taxon>Fungi</taxon>
        <taxon>Dikarya</taxon>
        <taxon>Basidiomycota</taxon>
        <taxon>Agaricomycotina</taxon>
        <taxon>Agaricomycetes</taxon>
        <taxon>Polyporales</taxon>
        <taxon>Polyporaceae</taxon>
        <taxon>Ganoderma</taxon>
    </lineage>
</organism>
<dbReference type="PANTHER" id="PTHR38645">
    <property type="entry name" value="CHROMOSOME 9, WHOLE GENOME SHOTGUN SEQUENCE"/>
    <property type="match status" value="1"/>
</dbReference>
<sequence>MESLNLNNLAKSLPSSSYANAEKELTNNFRAAALSLTTLFRSSKTASKRAYNAGYSAACHDLLNMIQQGVSTDADPSREVTIGRIMDYIEARLEAIRAREEEEDEEEEKERAAKGGPPSTAGPSTAVKPAAAKPSSPTLPPAPTRRDQPIAPPTPYTPSNMEACRAYAPSPALASPTPSVLPLRPLPAQSAMQPLARTSLKSRLSVNLNPKELPPAPMSFTYDPPAIADVAVSALASDPDADPEHEHHHLFSFPAVAASTPLKRRREAMSAGADGALNPNPDGAAAATSGAVGTGTSRRRTRSWRGEQAKQQQHQQHQQRADGGEAMDVEEEGPQRKRVARR</sequence>
<keyword evidence="3" id="KW-1185">Reference proteome</keyword>
<proteinExistence type="predicted"/>
<evidence type="ECO:0000256" key="1">
    <source>
        <dbReference type="SAM" id="MobiDB-lite"/>
    </source>
</evidence>
<reference evidence="2 3" key="1">
    <citation type="journal article" date="2015" name="Sci. Rep.">
        <title>Chromosome-level genome map provides insights into diverse defense mechanisms in the medicinal fungus Ganoderma sinense.</title>
        <authorList>
            <person name="Zhu Y."/>
            <person name="Xu J."/>
            <person name="Sun C."/>
            <person name="Zhou S."/>
            <person name="Xu H."/>
            <person name="Nelson D.R."/>
            <person name="Qian J."/>
            <person name="Song J."/>
            <person name="Luo H."/>
            <person name="Xiang L."/>
            <person name="Li Y."/>
            <person name="Xu Z."/>
            <person name="Ji A."/>
            <person name="Wang L."/>
            <person name="Lu S."/>
            <person name="Hayward A."/>
            <person name="Sun W."/>
            <person name="Li X."/>
            <person name="Schwartz D.C."/>
            <person name="Wang Y."/>
            <person name="Chen S."/>
        </authorList>
    </citation>
    <scope>NUCLEOTIDE SEQUENCE [LARGE SCALE GENOMIC DNA]</scope>
    <source>
        <strain evidence="2 3">ZZ0214-1</strain>
    </source>
</reference>
<dbReference type="PANTHER" id="PTHR38645:SF1">
    <property type="entry name" value="YALI0F12243P"/>
    <property type="match status" value="1"/>
</dbReference>